<protein>
    <submittedName>
        <fullName evidence="1 3">Uncharacterized protein</fullName>
    </submittedName>
</protein>
<dbReference type="AlphaFoldDB" id="A0A183TF61"/>
<keyword evidence="2" id="KW-1185">Reference proteome</keyword>
<reference evidence="1 2" key="2">
    <citation type="submission" date="2018-11" db="EMBL/GenBank/DDBJ databases">
        <authorList>
            <consortium name="Pathogen Informatics"/>
        </authorList>
    </citation>
    <scope>NUCLEOTIDE SEQUENCE [LARGE SCALE GENOMIC DNA]</scope>
    <source>
        <strain evidence="1 2">NST_G2</strain>
    </source>
</reference>
<evidence type="ECO:0000313" key="2">
    <source>
        <dbReference type="Proteomes" id="UP000275846"/>
    </source>
</evidence>
<dbReference type="EMBL" id="UYSU01039609">
    <property type="protein sequence ID" value="VDM01495.1"/>
    <property type="molecule type" value="Genomic_DNA"/>
</dbReference>
<evidence type="ECO:0000313" key="1">
    <source>
        <dbReference type="EMBL" id="VDM01495.1"/>
    </source>
</evidence>
<evidence type="ECO:0000313" key="3">
    <source>
        <dbReference type="WBParaSite" id="SSLN_0001567301-mRNA-1"/>
    </source>
</evidence>
<sequence length="152" mass="16839">MMGMQRRIMSRLRNLEVAQGGANIAPMEQGFDMPSNAVAQALNTRAVFRQLNARLLGPSFHKELDTFHEFWVLILWKLFSVLMASMDSESYAGLHSEGNISGSAVRNRVIPQSTASSRSPAYLLLVQKTRSTTPKGEVLHRAPVSTLPCPKL</sequence>
<dbReference type="WBParaSite" id="SSLN_0001567301-mRNA-1">
    <property type="protein sequence ID" value="SSLN_0001567301-mRNA-1"/>
    <property type="gene ID" value="SSLN_0001567301"/>
</dbReference>
<reference evidence="3" key="1">
    <citation type="submission" date="2016-06" db="UniProtKB">
        <authorList>
            <consortium name="WormBaseParasite"/>
        </authorList>
    </citation>
    <scope>IDENTIFICATION</scope>
</reference>
<gene>
    <name evidence="1" type="ORF">SSLN_LOCUS15109</name>
</gene>
<organism evidence="3">
    <name type="scientific">Schistocephalus solidus</name>
    <name type="common">Tapeworm</name>
    <dbReference type="NCBI Taxonomy" id="70667"/>
    <lineage>
        <taxon>Eukaryota</taxon>
        <taxon>Metazoa</taxon>
        <taxon>Spiralia</taxon>
        <taxon>Lophotrochozoa</taxon>
        <taxon>Platyhelminthes</taxon>
        <taxon>Cestoda</taxon>
        <taxon>Eucestoda</taxon>
        <taxon>Diphyllobothriidea</taxon>
        <taxon>Diphyllobothriidae</taxon>
        <taxon>Schistocephalus</taxon>
    </lineage>
</organism>
<proteinExistence type="predicted"/>
<accession>A0A183TF61</accession>
<dbReference type="Proteomes" id="UP000275846">
    <property type="component" value="Unassembled WGS sequence"/>
</dbReference>
<name>A0A183TF61_SCHSO</name>